<name>A0A3B0XBI1_9ZZZZ</name>
<reference evidence="1" key="1">
    <citation type="submission" date="2018-06" db="EMBL/GenBank/DDBJ databases">
        <authorList>
            <person name="Zhirakovskaya E."/>
        </authorList>
    </citation>
    <scope>NUCLEOTIDE SEQUENCE</scope>
</reference>
<sequence length="363" mass="41172">MKSIYKKLLQLKISHSYYSNGKSNNDFVIKPAPLCKQLLDDYGFIFRNQNDGFNLYVEVVPDSDPLTLFRSIGAASFKLCFYMIATNNNLHTMSDLPNYRFGKEIFYFNNLHDFSNEDDELIMGDSVAEQEISDPIVYVNNQVYNYKFAAPVATATLEINNIFGENIYSKVIQAEGDAGVVNEVRINLNGINKLVPGRYKISDDHGGVKEFYYDPAMIPESVFGVMEIFSDTTDFTSDASNKVPEIYQFISAENLLGVDSYIIGMETRATRWRYIVEKKYLTNGINLEDLKITGPEAFTETEESGITVFISNESILLHENPLPLKLVGSDDKGISNLPSPSQKTQLKFNTDSNQYESHMYIYI</sequence>
<accession>A0A3B0XBI1</accession>
<evidence type="ECO:0000313" key="1">
    <source>
        <dbReference type="EMBL" id="VAW60347.1"/>
    </source>
</evidence>
<gene>
    <name evidence="1" type="ORF">MNBD_GAMMA08-1862</name>
</gene>
<protein>
    <submittedName>
        <fullName evidence="1">Uncharacterized protein</fullName>
    </submittedName>
</protein>
<dbReference type="AlphaFoldDB" id="A0A3B0XBI1"/>
<organism evidence="1">
    <name type="scientific">hydrothermal vent metagenome</name>
    <dbReference type="NCBI Taxonomy" id="652676"/>
    <lineage>
        <taxon>unclassified sequences</taxon>
        <taxon>metagenomes</taxon>
        <taxon>ecological metagenomes</taxon>
    </lineage>
</organism>
<dbReference type="EMBL" id="UOFH01000138">
    <property type="protein sequence ID" value="VAW60347.1"/>
    <property type="molecule type" value="Genomic_DNA"/>
</dbReference>
<proteinExistence type="predicted"/>